<dbReference type="OrthoDB" id="8117402at2759"/>
<dbReference type="SMART" id="SM00355">
    <property type="entry name" value="ZnF_C2H2"/>
    <property type="match status" value="2"/>
</dbReference>
<comment type="subcellular location">
    <subcellularLocation>
        <location evidence="1">Nucleus</location>
    </subcellularLocation>
</comment>
<protein>
    <recommendedName>
        <fullName evidence="8">C2H2-type domain-containing protein</fullName>
    </recommendedName>
</protein>
<keyword evidence="2" id="KW-0479">Metal-binding</keyword>
<dbReference type="AlphaFoldDB" id="A0A653CW89"/>
<dbReference type="GO" id="GO:0043565">
    <property type="term" value="F:sequence-specific DNA binding"/>
    <property type="evidence" value="ECO:0007669"/>
    <property type="project" value="UniProtKB-ARBA"/>
</dbReference>
<sequence length="96" mass="11272">MNRHNGVRPFRCTICDMRFVERNALRLRLRTHTGEKPYACEVCSKSFVTGTMLKLHKCRELPTHSRKSHFISSDEPVKVEQIQQLHSFDIFLQPDS</sequence>
<feature type="domain" description="C2H2-type" evidence="8">
    <location>
        <begin position="10"/>
        <end position="37"/>
    </location>
</feature>
<accession>A0A653CW89</accession>
<dbReference type="GO" id="GO:0005634">
    <property type="term" value="C:nucleus"/>
    <property type="evidence" value="ECO:0007669"/>
    <property type="project" value="UniProtKB-SubCell"/>
</dbReference>
<reference evidence="9 10" key="1">
    <citation type="submission" date="2019-01" db="EMBL/GenBank/DDBJ databases">
        <authorList>
            <person name="Sayadi A."/>
        </authorList>
    </citation>
    <scope>NUCLEOTIDE SEQUENCE [LARGE SCALE GENOMIC DNA]</scope>
</reference>
<dbReference type="SUPFAM" id="SSF57667">
    <property type="entry name" value="beta-beta-alpha zinc fingers"/>
    <property type="match status" value="1"/>
</dbReference>
<evidence type="ECO:0000256" key="6">
    <source>
        <dbReference type="ARBA" id="ARBA00023242"/>
    </source>
</evidence>
<organism evidence="9 10">
    <name type="scientific">Callosobruchus maculatus</name>
    <name type="common">Southern cowpea weevil</name>
    <name type="synonym">Pulse bruchid</name>
    <dbReference type="NCBI Taxonomy" id="64391"/>
    <lineage>
        <taxon>Eukaryota</taxon>
        <taxon>Metazoa</taxon>
        <taxon>Ecdysozoa</taxon>
        <taxon>Arthropoda</taxon>
        <taxon>Hexapoda</taxon>
        <taxon>Insecta</taxon>
        <taxon>Pterygota</taxon>
        <taxon>Neoptera</taxon>
        <taxon>Endopterygota</taxon>
        <taxon>Coleoptera</taxon>
        <taxon>Polyphaga</taxon>
        <taxon>Cucujiformia</taxon>
        <taxon>Chrysomeloidea</taxon>
        <taxon>Chrysomelidae</taxon>
        <taxon>Bruchinae</taxon>
        <taxon>Bruchini</taxon>
        <taxon>Callosobruchus</taxon>
    </lineage>
</organism>
<evidence type="ECO:0000256" key="5">
    <source>
        <dbReference type="ARBA" id="ARBA00022833"/>
    </source>
</evidence>
<keyword evidence="5" id="KW-0862">Zinc</keyword>
<dbReference type="EMBL" id="CAACVG010009118">
    <property type="protein sequence ID" value="VEN52161.1"/>
    <property type="molecule type" value="Genomic_DNA"/>
</dbReference>
<dbReference type="GO" id="GO:0008270">
    <property type="term" value="F:zinc ion binding"/>
    <property type="evidence" value="ECO:0007669"/>
    <property type="project" value="UniProtKB-KW"/>
</dbReference>
<dbReference type="GO" id="GO:0000981">
    <property type="term" value="F:DNA-binding transcription factor activity, RNA polymerase II-specific"/>
    <property type="evidence" value="ECO:0007669"/>
    <property type="project" value="TreeGrafter"/>
</dbReference>
<dbReference type="Gene3D" id="3.30.160.60">
    <property type="entry name" value="Classic Zinc Finger"/>
    <property type="match status" value="2"/>
</dbReference>
<keyword evidence="10" id="KW-1185">Reference proteome</keyword>
<dbReference type="PANTHER" id="PTHR24394:SF29">
    <property type="entry name" value="MYONEURIN"/>
    <property type="match status" value="1"/>
</dbReference>
<dbReference type="FunFam" id="3.30.160.60:FF:000690">
    <property type="entry name" value="Zinc finger protein 354C"/>
    <property type="match status" value="1"/>
</dbReference>
<evidence type="ECO:0000256" key="2">
    <source>
        <dbReference type="ARBA" id="ARBA00022723"/>
    </source>
</evidence>
<dbReference type="GO" id="GO:0000785">
    <property type="term" value="C:chromatin"/>
    <property type="evidence" value="ECO:0007669"/>
    <property type="project" value="UniProtKB-ARBA"/>
</dbReference>
<dbReference type="FunFam" id="3.30.160.60:FF:000446">
    <property type="entry name" value="Zinc finger protein"/>
    <property type="match status" value="1"/>
</dbReference>
<proteinExistence type="predicted"/>
<dbReference type="GO" id="GO:0040029">
    <property type="term" value="P:epigenetic regulation of gene expression"/>
    <property type="evidence" value="ECO:0007669"/>
    <property type="project" value="UniProtKB-ARBA"/>
</dbReference>
<dbReference type="InterPro" id="IPR013087">
    <property type="entry name" value="Znf_C2H2_type"/>
</dbReference>
<gene>
    <name evidence="9" type="ORF">CALMAC_LOCUS12392</name>
</gene>
<dbReference type="InterPro" id="IPR036236">
    <property type="entry name" value="Znf_C2H2_sf"/>
</dbReference>
<evidence type="ECO:0000259" key="8">
    <source>
        <dbReference type="PROSITE" id="PS50157"/>
    </source>
</evidence>
<feature type="domain" description="C2H2-type" evidence="8">
    <location>
        <begin position="38"/>
        <end position="69"/>
    </location>
</feature>
<evidence type="ECO:0000256" key="4">
    <source>
        <dbReference type="ARBA" id="ARBA00022771"/>
    </source>
</evidence>
<dbReference type="PANTHER" id="PTHR24394">
    <property type="entry name" value="ZINC FINGER PROTEIN"/>
    <property type="match status" value="1"/>
</dbReference>
<keyword evidence="4 7" id="KW-0863">Zinc-finger</keyword>
<evidence type="ECO:0000313" key="9">
    <source>
        <dbReference type="EMBL" id="VEN52161.1"/>
    </source>
</evidence>
<evidence type="ECO:0000256" key="7">
    <source>
        <dbReference type="PROSITE-ProRule" id="PRU00042"/>
    </source>
</evidence>
<keyword evidence="3" id="KW-0677">Repeat</keyword>
<keyword evidence="6" id="KW-0539">Nucleus</keyword>
<evidence type="ECO:0000256" key="3">
    <source>
        <dbReference type="ARBA" id="ARBA00022737"/>
    </source>
</evidence>
<dbReference type="GO" id="GO:0003682">
    <property type="term" value="F:chromatin binding"/>
    <property type="evidence" value="ECO:0007669"/>
    <property type="project" value="UniProtKB-ARBA"/>
</dbReference>
<evidence type="ECO:0000313" key="10">
    <source>
        <dbReference type="Proteomes" id="UP000410492"/>
    </source>
</evidence>
<name>A0A653CW89_CALMS</name>
<dbReference type="Proteomes" id="UP000410492">
    <property type="component" value="Unassembled WGS sequence"/>
</dbReference>
<dbReference type="PROSITE" id="PS50157">
    <property type="entry name" value="ZINC_FINGER_C2H2_2"/>
    <property type="match status" value="2"/>
</dbReference>
<evidence type="ECO:0000256" key="1">
    <source>
        <dbReference type="ARBA" id="ARBA00004123"/>
    </source>
</evidence>